<dbReference type="InterPro" id="IPR013215">
    <property type="entry name" value="Cbl-indep_Met_Synth_N"/>
</dbReference>
<gene>
    <name evidence="3" type="ORF">GX570_05930</name>
</gene>
<reference evidence="3 4" key="1">
    <citation type="journal article" date="2020" name="Biotechnol. Biofuels">
        <title>New insights from the biogas microbiome by comprehensive genome-resolved metagenomics of nearly 1600 species originating from multiple anaerobic digesters.</title>
        <authorList>
            <person name="Campanaro S."/>
            <person name="Treu L."/>
            <person name="Rodriguez-R L.M."/>
            <person name="Kovalovszki A."/>
            <person name="Ziels R.M."/>
            <person name="Maus I."/>
            <person name="Zhu X."/>
            <person name="Kougias P.G."/>
            <person name="Basile A."/>
            <person name="Luo G."/>
            <person name="Schluter A."/>
            <person name="Konstantinidis K.T."/>
            <person name="Angelidaki I."/>
        </authorList>
    </citation>
    <scope>NUCLEOTIDE SEQUENCE [LARGE SCALE GENOMIC DNA]</scope>
    <source>
        <strain evidence="3">AS06rmzACSIP_235</strain>
    </source>
</reference>
<sequence>MTSFPSFTIEGYPRVGANRELKKALESFWAGRIDEETFTSSAHSIRLENYARLRDLGLDADYAIPADVALYDHVLETSLTVGLIGGDAEEIDLAEYFALARGNAERSPLEMTKWFDTNYHYLVPEVADSGAITPRAQRILDIVAEAKAAGHVVRPYLVGPVTLLAKSKPAEGAGNPLNRLAELTEAYKTVLAALKEAGVEWVQLAEPALVSDLTVATDEELAQHAADTYAAILGETNRPQVLISTPYGSLRAGLEALAQAGPEALHVDLAPATLAADAGYAGRVAAAVKAAGKNTVLVAGVVDGRNVWAADLRERLSVLEGLKEAGVEKLAVSSSVSLLHVPHTVAGETSLPVDVAGWLSFADEKIGEAKALSAALAGGTVAAADDFARSDRAVRTRTESARTHNEAVQARVAALPAGQVARQPEFAARVEAQKALNLPKLPTTTIGSFPQTA</sequence>
<dbReference type="GO" id="GO:0008270">
    <property type="term" value="F:zinc ion binding"/>
    <property type="evidence" value="ECO:0007669"/>
    <property type="project" value="InterPro"/>
</dbReference>
<keyword evidence="3" id="KW-0808">Transferase</keyword>
<dbReference type="AlphaFoldDB" id="A0A847HA90"/>
<feature type="domain" description="Cobalamin-independent methionine synthase MetE N-terminal" evidence="2">
    <location>
        <begin position="8"/>
        <end position="324"/>
    </location>
</feature>
<dbReference type="InterPro" id="IPR038071">
    <property type="entry name" value="UROD/MetE-like_sf"/>
</dbReference>
<dbReference type="EMBL" id="JAAYYP010000200">
    <property type="protein sequence ID" value="NLF90867.1"/>
    <property type="molecule type" value="Genomic_DNA"/>
</dbReference>
<name>A0A847HA90_9CORY</name>
<organism evidence="3 4">
    <name type="scientific">Corynebacterium marinum</name>
    <dbReference type="NCBI Taxonomy" id="349751"/>
    <lineage>
        <taxon>Bacteria</taxon>
        <taxon>Bacillati</taxon>
        <taxon>Actinomycetota</taxon>
        <taxon>Actinomycetes</taxon>
        <taxon>Mycobacteriales</taxon>
        <taxon>Corynebacteriaceae</taxon>
        <taxon>Corynebacterium</taxon>
    </lineage>
</organism>
<keyword evidence="1" id="KW-0677">Repeat</keyword>
<feature type="non-terminal residue" evidence="3">
    <location>
        <position position="453"/>
    </location>
</feature>
<evidence type="ECO:0000259" key="2">
    <source>
        <dbReference type="Pfam" id="PF08267"/>
    </source>
</evidence>
<dbReference type="SUPFAM" id="SSF51726">
    <property type="entry name" value="UROD/MetE-like"/>
    <property type="match status" value="1"/>
</dbReference>
<dbReference type="GO" id="GO:0032259">
    <property type="term" value="P:methylation"/>
    <property type="evidence" value="ECO:0007669"/>
    <property type="project" value="UniProtKB-KW"/>
</dbReference>
<comment type="caution">
    <text evidence="3">The sequence shown here is derived from an EMBL/GenBank/DDBJ whole genome shotgun (WGS) entry which is preliminary data.</text>
</comment>
<accession>A0A847HA90</accession>
<dbReference type="Gene3D" id="3.20.20.210">
    <property type="match status" value="2"/>
</dbReference>
<keyword evidence="3" id="KW-0489">Methyltransferase</keyword>
<dbReference type="GO" id="GO:0008652">
    <property type="term" value="P:amino acid biosynthetic process"/>
    <property type="evidence" value="ECO:0007669"/>
    <property type="project" value="InterPro"/>
</dbReference>
<proteinExistence type="predicted"/>
<dbReference type="GO" id="GO:0003871">
    <property type="term" value="F:5-methyltetrahydropteroyltriglutamate-homocysteine S-methyltransferase activity"/>
    <property type="evidence" value="ECO:0007669"/>
    <property type="project" value="InterPro"/>
</dbReference>
<evidence type="ECO:0000313" key="3">
    <source>
        <dbReference type="EMBL" id="NLF90867.1"/>
    </source>
</evidence>
<evidence type="ECO:0000256" key="1">
    <source>
        <dbReference type="ARBA" id="ARBA00022737"/>
    </source>
</evidence>
<dbReference type="Pfam" id="PF08267">
    <property type="entry name" value="Meth_synt_1"/>
    <property type="match status" value="1"/>
</dbReference>
<dbReference type="Proteomes" id="UP000523614">
    <property type="component" value="Unassembled WGS sequence"/>
</dbReference>
<dbReference type="PANTHER" id="PTHR30519">
    <property type="entry name" value="5-METHYLTETRAHYDROPTEROYLTRIGLUTAMATE--HOMOCYSTEINE METHYLTRANSFERASE"/>
    <property type="match status" value="1"/>
</dbReference>
<evidence type="ECO:0000313" key="4">
    <source>
        <dbReference type="Proteomes" id="UP000523614"/>
    </source>
</evidence>
<protein>
    <submittedName>
        <fullName evidence="3">5-methyltetrahydropteroyltriglutamate--homocysteine S-methyltransferase</fullName>
    </submittedName>
</protein>